<dbReference type="EMBL" id="LN555523">
    <property type="protein sequence ID" value="CED94025.1"/>
    <property type="molecule type" value="Genomic_DNA"/>
</dbReference>
<keyword evidence="1" id="KW-0812">Transmembrane</keyword>
<feature type="transmembrane region" description="Helical" evidence="1">
    <location>
        <begin position="105"/>
        <end position="129"/>
    </location>
</feature>
<dbReference type="InterPro" id="IPR018710">
    <property type="entry name" value="DUF2232"/>
</dbReference>
<organism evidence="2 3">
    <name type="scientific">Romboutsia ilealis</name>
    <dbReference type="NCBI Taxonomy" id="1115758"/>
    <lineage>
        <taxon>Bacteria</taxon>
        <taxon>Bacillati</taxon>
        <taxon>Bacillota</taxon>
        <taxon>Clostridia</taxon>
        <taxon>Peptostreptococcales</taxon>
        <taxon>Peptostreptococcaceae</taxon>
        <taxon>Romboutsia</taxon>
    </lineage>
</organism>
<proteinExistence type="predicted"/>
<feature type="transmembrane region" description="Helical" evidence="1">
    <location>
        <begin position="206"/>
        <end position="223"/>
    </location>
</feature>
<reference evidence="2 3" key="1">
    <citation type="submission" date="2014-04" db="EMBL/GenBank/DDBJ databases">
        <authorList>
            <person name="Hornung B.V."/>
        </authorList>
    </citation>
    <scope>NUCLEOTIDE SEQUENCE [LARGE SCALE GENOMIC DNA]</scope>
    <source>
        <strain evidence="2 3">CRIB</strain>
    </source>
</reference>
<evidence type="ECO:0000256" key="1">
    <source>
        <dbReference type="SAM" id="Phobius"/>
    </source>
</evidence>
<dbReference type="Proteomes" id="UP000245622">
    <property type="component" value="Chromosome 1"/>
</dbReference>
<dbReference type="AlphaFoldDB" id="A0A1V1I1C3"/>
<keyword evidence="3" id="KW-1185">Reference proteome</keyword>
<gene>
    <name evidence="2" type="ORF">CRIB_1417</name>
</gene>
<feature type="transmembrane region" description="Helical" evidence="1">
    <location>
        <begin position="7"/>
        <end position="25"/>
    </location>
</feature>
<name>A0A1V1I1C3_9FIRM</name>
<keyword evidence="1" id="KW-1133">Transmembrane helix</keyword>
<feature type="transmembrane region" description="Helical" evidence="1">
    <location>
        <begin position="150"/>
        <end position="172"/>
    </location>
</feature>
<evidence type="ECO:0000313" key="3">
    <source>
        <dbReference type="Proteomes" id="UP000245622"/>
    </source>
</evidence>
<feature type="transmembrane region" description="Helical" evidence="1">
    <location>
        <begin position="268"/>
        <end position="298"/>
    </location>
</feature>
<feature type="transmembrane region" description="Helical" evidence="1">
    <location>
        <begin position="60"/>
        <end position="93"/>
    </location>
</feature>
<dbReference type="KEGG" id="ril:CRIB_1417"/>
<feature type="transmembrane region" description="Helical" evidence="1">
    <location>
        <begin position="230"/>
        <end position="248"/>
    </location>
</feature>
<protein>
    <submittedName>
        <fullName evidence="2">Predicted membrane protein (DUF2232)</fullName>
    </submittedName>
</protein>
<accession>A0A1V1I1C3</accession>
<evidence type="ECO:0000313" key="2">
    <source>
        <dbReference type="EMBL" id="CED94025.1"/>
    </source>
</evidence>
<sequence length="317" mass="36424">MNDTKKMTEAALMSALFVVGTIFFVSTGLGYTFYLDFIVPIFFVVICLKCDIKYSILSGVTSLVITGLVLGNIGTAIWASQSVILGIICGVLLQMNTTIMDDLVYGSILSVLLMVFIDIYASKLIGYSFMQEFKGYIKFFNNKEVANTMYYLLIAMFPFGMMFSVYYLGLIFSNKLKILKNNSKKKYNIIRNFKAYSRFITCSKKVFYGCSLYLLIFQIFKFMNIEINNTYLITISTCASYLCAYFIIRDGYNVIQNYILSKYQKVSYARYALLITILILVLAFKIAVLLIILFNIILDKRMDIRVRQNYILDNLMN</sequence>
<keyword evidence="1" id="KW-0472">Membrane</keyword>
<dbReference type="Pfam" id="PF09991">
    <property type="entry name" value="DUF2232"/>
    <property type="match status" value="1"/>
</dbReference>